<evidence type="ECO:0000313" key="5">
    <source>
        <dbReference type="Proteomes" id="UP001318860"/>
    </source>
</evidence>
<keyword evidence="1" id="KW-0694">RNA-binding</keyword>
<proteinExistence type="predicted"/>
<feature type="domain" description="RRM" evidence="3">
    <location>
        <begin position="52"/>
        <end position="129"/>
    </location>
</feature>
<protein>
    <recommendedName>
        <fullName evidence="3">RRM domain-containing protein</fullName>
    </recommendedName>
</protein>
<dbReference type="CDD" id="cd00590">
    <property type="entry name" value="RRM_SF"/>
    <property type="match status" value="1"/>
</dbReference>
<sequence length="510" mass="59348">MSLTNHRSLPNHRPNIHHHHVNPNPLPYHNHSLAHRDRKVESKSENDRKNRVTFFFTNFPLGWRKDEMIRTFRRIGEVNDVFVPHKKDARGNGFGFVRFIGVKDVKELEDKLNLIWLGSYKLRANIPRFNRHQKEQKMNTIPTPNPKPLIISKQARRDSRTFAEVVYKEENQTRSLGPVVTFEFTSSEESRKWAEECYVGALRTPNCAAFIQSTLSKGGFQSIRILKAGHNTIIMKADCKKDMEDLLKEEYQWFESWFEWIHPWDSRAYRTERRCWIKCFGIPIHAWEPRFFHKIAAALGSLIECDRHTTDKDRVDFARLLISTKESFPIIKSLNILVDGLLLEIKIVEEEFIQNEYGHEKWEKRFQSESSSEDSSPESDEDSFIPDTEDGEARNFENLEALTIGSKHDRVEGSAPEKNVAETPHAKHIKILSGHSGREVAEGIDTNLFEEMDFSYKNADQALSRPNNYKQAFKEGEMEVAHDHVIGPTSGIEYMKRWAIRTQFPNPGED</sequence>
<dbReference type="PANTHER" id="PTHR34427:SF5">
    <property type="entry name" value="DUF4283 DOMAIN-CONTAINING PROTEIN"/>
    <property type="match status" value="1"/>
</dbReference>
<evidence type="ECO:0000313" key="4">
    <source>
        <dbReference type="EMBL" id="KAK6145750.1"/>
    </source>
</evidence>
<organism evidence="4 5">
    <name type="scientific">Rehmannia glutinosa</name>
    <name type="common">Chinese foxglove</name>
    <dbReference type="NCBI Taxonomy" id="99300"/>
    <lineage>
        <taxon>Eukaryota</taxon>
        <taxon>Viridiplantae</taxon>
        <taxon>Streptophyta</taxon>
        <taxon>Embryophyta</taxon>
        <taxon>Tracheophyta</taxon>
        <taxon>Spermatophyta</taxon>
        <taxon>Magnoliopsida</taxon>
        <taxon>eudicotyledons</taxon>
        <taxon>Gunneridae</taxon>
        <taxon>Pentapetalae</taxon>
        <taxon>asterids</taxon>
        <taxon>lamiids</taxon>
        <taxon>Lamiales</taxon>
        <taxon>Orobanchaceae</taxon>
        <taxon>Rehmannieae</taxon>
        <taxon>Rehmannia</taxon>
    </lineage>
</organism>
<evidence type="ECO:0000259" key="3">
    <source>
        <dbReference type="PROSITE" id="PS50102"/>
    </source>
</evidence>
<name>A0ABR0WHY6_REHGL</name>
<evidence type="ECO:0000256" key="1">
    <source>
        <dbReference type="PROSITE-ProRule" id="PRU00176"/>
    </source>
</evidence>
<dbReference type="InterPro" id="IPR000504">
    <property type="entry name" value="RRM_dom"/>
</dbReference>
<dbReference type="Gene3D" id="3.30.70.330">
    <property type="match status" value="1"/>
</dbReference>
<dbReference type="SUPFAM" id="SSF54928">
    <property type="entry name" value="RNA-binding domain, RBD"/>
    <property type="match status" value="1"/>
</dbReference>
<dbReference type="SMART" id="SM00360">
    <property type="entry name" value="RRM"/>
    <property type="match status" value="1"/>
</dbReference>
<comment type="caution">
    <text evidence="4">The sequence shown here is derived from an EMBL/GenBank/DDBJ whole genome shotgun (WGS) entry which is preliminary data.</text>
</comment>
<dbReference type="PROSITE" id="PS50102">
    <property type="entry name" value="RRM"/>
    <property type="match status" value="1"/>
</dbReference>
<feature type="region of interest" description="Disordered" evidence="2">
    <location>
        <begin position="363"/>
        <end position="392"/>
    </location>
</feature>
<gene>
    <name evidence="4" type="ORF">DH2020_019619</name>
</gene>
<feature type="region of interest" description="Disordered" evidence="2">
    <location>
        <begin position="405"/>
        <end position="426"/>
    </location>
</feature>
<dbReference type="Pfam" id="PF00076">
    <property type="entry name" value="RRM_1"/>
    <property type="match status" value="1"/>
</dbReference>
<dbReference type="Proteomes" id="UP001318860">
    <property type="component" value="Unassembled WGS sequence"/>
</dbReference>
<feature type="compositionally biased region" description="Basic and acidic residues" evidence="2">
    <location>
        <begin position="34"/>
        <end position="45"/>
    </location>
</feature>
<dbReference type="EMBL" id="JABTTQ020000011">
    <property type="protein sequence ID" value="KAK6145750.1"/>
    <property type="molecule type" value="Genomic_DNA"/>
</dbReference>
<feature type="region of interest" description="Disordered" evidence="2">
    <location>
        <begin position="1"/>
        <end position="45"/>
    </location>
</feature>
<reference evidence="4 5" key="1">
    <citation type="journal article" date="2021" name="Comput. Struct. Biotechnol. J.">
        <title>De novo genome assembly of the potent medicinal plant Rehmannia glutinosa using nanopore technology.</title>
        <authorList>
            <person name="Ma L."/>
            <person name="Dong C."/>
            <person name="Song C."/>
            <person name="Wang X."/>
            <person name="Zheng X."/>
            <person name="Niu Y."/>
            <person name="Chen S."/>
            <person name="Feng W."/>
        </authorList>
    </citation>
    <scope>NUCLEOTIDE SEQUENCE [LARGE SCALE GENOMIC DNA]</scope>
    <source>
        <strain evidence="4">DH-2019</strain>
    </source>
</reference>
<dbReference type="PANTHER" id="PTHR34427">
    <property type="entry name" value="DUF4283 DOMAIN PROTEIN"/>
    <property type="match status" value="1"/>
</dbReference>
<dbReference type="InterPro" id="IPR035979">
    <property type="entry name" value="RBD_domain_sf"/>
</dbReference>
<dbReference type="InterPro" id="IPR012677">
    <property type="entry name" value="Nucleotide-bd_a/b_plait_sf"/>
</dbReference>
<keyword evidence="5" id="KW-1185">Reference proteome</keyword>
<accession>A0ABR0WHY6</accession>
<evidence type="ECO:0000256" key="2">
    <source>
        <dbReference type="SAM" id="MobiDB-lite"/>
    </source>
</evidence>
<feature type="compositionally biased region" description="Acidic residues" evidence="2">
    <location>
        <begin position="371"/>
        <end position="390"/>
    </location>
</feature>